<comment type="caution">
    <text evidence="3">The sequence shown here is derived from an EMBL/GenBank/DDBJ whole genome shotgun (WGS) entry which is preliminary data.</text>
</comment>
<sequence length="158" mass="16930">MFTFLRTLVLTAAAVGAIACVPQDGYYGNGGGHADNGAYDGGDYGDGGYTRIDNRRGDRNDRANSCRRAYDGECDEGRYGGSNRCDDGTDTADCRGYASRDRDHGPNSCRRAYNGVCDEGRYGGSNRCTDGTDTADCTGGGRRGNRRGNDNNDGWPFD</sequence>
<protein>
    <recommendedName>
        <fullName evidence="5">SRCR domain-containing protein</fullName>
    </recommendedName>
</protein>
<feature type="chain" id="PRO_5038062202" description="SRCR domain-containing protein" evidence="2">
    <location>
        <begin position="20"/>
        <end position="158"/>
    </location>
</feature>
<name>A0A952KCS6_9PROT</name>
<accession>A0A952KCS6</accession>
<dbReference type="Proteomes" id="UP000700706">
    <property type="component" value="Unassembled WGS sequence"/>
</dbReference>
<dbReference type="AlphaFoldDB" id="A0A952KCS6"/>
<organism evidence="3 4">
    <name type="scientific">Inquilinus limosus</name>
    <dbReference type="NCBI Taxonomy" id="171674"/>
    <lineage>
        <taxon>Bacteria</taxon>
        <taxon>Pseudomonadati</taxon>
        <taxon>Pseudomonadota</taxon>
        <taxon>Alphaproteobacteria</taxon>
        <taxon>Rhodospirillales</taxon>
        <taxon>Rhodospirillaceae</taxon>
        <taxon>Inquilinus</taxon>
    </lineage>
</organism>
<dbReference type="PROSITE" id="PS51257">
    <property type="entry name" value="PROKAR_LIPOPROTEIN"/>
    <property type="match status" value="1"/>
</dbReference>
<evidence type="ECO:0000256" key="2">
    <source>
        <dbReference type="SAM" id="SignalP"/>
    </source>
</evidence>
<reference evidence="3" key="1">
    <citation type="submission" date="2020-06" db="EMBL/GenBank/DDBJ databases">
        <title>Stable isotope informed genome-resolved metagenomics uncovers potential trophic interactions in rhizosphere soil.</title>
        <authorList>
            <person name="Starr E.P."/>
            <person name="Shi S."/>
            <person name="Blazewicz S.J."/>
            <person name="Koch B.J."/>
            <person name="Probst A.J."/>
            <person name="Hungate B.A."/>
            <person name="Pett-Ridge J."/>
            <person name="Firestone M.K."/>
            <person name="Banfield J.F."/>
        </authorList>
    </citation>
    <scope>NUCLEOTIDE SEQUENCE</scope>
    <source>
        <strain evidence="3">YM_69_17</strain>
    </source>
</reference>
<proteinExistence type="predicted"/>
<gene>
    <name evidence="3" type="ORF">JF625_08765</name>
</gene>
<feature type="signal peptide" evidence="2">
    <location>
        <begin position="1"/>
        <end position="19"/>
    </location>
</feature>
<evidence type="ECO:0000256" key="1">
    <source>
        <dbReference type="SAM" id="MobiDB-lite"/>
    </source>
</evidence>
<evidence type="ECO:0000313" key="4">
    <source>
        <dbReference type="Proteomes" id="UP000700706"/>
    </source>
</evidence>
<evidence type="ECO:0008006" key="5">
    <source>
        <dbReference type="Google" id="ProtNLM"/>
    </source>
</evidence>
<evidence type="ECO:0000313" key="3">
    <source>
        <dbReference type="EMBL" id="MBW8725228.1"/>
    </source>
</evidence>
<feature type="region of interest" description="Disordered" evidence="1">
    <location>
        <begin position="139"/>
        <end position="158"/>
    </location>
</feature>
<keyword evidence="2" id="KW-0732">Signal</keyword>
<dbReference type="EMBL" id="JAEKLZ010000164">
    <property type="protein sequence ID" value="MBW8725228.1"/>
    <property type="molecule type" value="Genomic_DNA"/>
</dbReference>